<dbReference type="SUPFAM" id="SSF51045">
    <property type="entry name" value="WW domain"/>
    <property type="match status" value="1"/>
</dbReference>
<gene>
    <name evidence="7" type="primary">FCA_0</name>
    <name evidence="7" type="ORF">A4A49_09146</name>
</gene>
<dbReference type="SUPFAM" id="SSF54928">
    <property type="entry name" value="RNA-binding domain, RBD"/>
    <property type="match status" value="2"/>
</dbReference>
<dbReference type="STRING" id="49451.A0A1J6IEP9"/>
<organism evidence="7 8">
    <name type="scientific">Nicotiana attenuata</name>
    <name type="common">Coyote tobacco</name>
    <dbReference type="NCBI Taxonomy" id="49451"/>
    <lineage>
        <taxon>Eukaryota</taxon>
        <taxon>Viridiplantae</taxon>
        <taxon>Streptophyta</taxon>
        <taxon>Embryophyta</taxon>
        <taxon>Tracheophyta</taxon>
        <taxon>Spermatophyta</taxon>
        <taxon>Magnoliopsida</taxon>
        <taxon>eudicotyledons</taxon>
        <taxon>Gunneridae</taxon>
        <taxon>Pentapetalae</taxon>
        <taxon>asterids</taxon>
        <taxon>lamiids</taxon>
        <taxon>Solanales</taxon>
        <taxon>Solanaceae</taxon>
        <taxon>Nicotianoideae</taxon>
        <taxon>Nicotianeae</taxon>
        <taxon>Nicotiana</taxon>
    </lineage>
</organism>
<evidence type="ECO:0000256" key="2">
    <source>
        <dbReference type="ARBA" id="ARBA00022884"/>
    </source>
</evidence>
<dbReference type="OrthoDB" id="410044at2759"/>
<feature type="region of interest" description="Disordered" evidence="4">
    <location>
        <begin position="1"/>
        <end position="92"/>
    </location>
</feature>
<dbReference type="AlphaFoldDB" id="A0A1J6IEP9"/>
<evidence type="ECO:0000259" key="5">
    <source>
        <dbReference type="PROSITE" id="PS50020"/>
    </source>
</evidence>
<dbReference type="Proteomes" id="UP000187609">
    <property type="component" value="Unassembled WGS sequence"/>
</dbReference>
<feature type="domain" description="RRM" evidence="6">
    <location>
        <begin position="193"/>
        <end position="274"/>
    </location>
</feature>
<proteinExistence type="predicted"/>
<feature type="domain" description="RRM" evidence="6">
    <location>
        <begin position="99"/>
        <end position="180"/>
    </location>
</feature>
<evidence type="ECO:0000256" key="3">
    <source>
        <dbReference type="PROSITE-ProRule" id="PRU00176"/>
    </source>
</evidence>
<dbReference type="Gramene" id="OIS97418">
    <property type="protein sequence ID" value="OIS97418"/>
    <property type="gene ID" value="A4A49_09146"/>
</dbReference>
<dbReference type="InterPro" id="IPR001202">
    <property type="entry name" value="WW_dom"/>
</dbReference>
<feature type="compositionally biased region" description="Basic residues" evidence="4">
    <location>
        <begin position="50"/>
        <end position="64"/>
    </location>
</feature>
<dbReference type="GeneID" id="109232882"/>
<dbReference type="PROSITE" id="PS50020">
    <property type="entry name" value="WW_DOMAIN_2"/>
    <property type="match status" value="1"/>
</dbReference>
<dbReference type="Pfam" id="PF00076">
    <property type="entry name" value="RRM_1"/>
    <property type="match status" value="2"/>
</dbReference>
<dbReference type="PANTHER" id="PTHR24012">
    <property type="entry name" value="RNA BINDING PROTEIN"/>
    <property type="match status" value="1"/>
</dbReference>
<dbReference type="Gene3D" id="3.30.70.330">
    <property type="match status" value="2"/>
</dbReference>
<dbReference type="SMR" id="A0A1J6IEP9"/>
<dbReference type="InterPro" id="IPR036020">
    <property type="entry name" value="WW_dom_sf"/>
</dbReference>
<evidence type="ECO:0000256" key="4">
    <source>
        <dbReference type="SAM" id="MobiDB-lite"/>
    </source>
</evidence>
<dbReference type="EMBL" id="MJEQ01037192">
    <property type="protein sequence ID" value="OIS97418.1"/>
    <property type="molecule type" value="Genomic_DNA"/>
</dbReference>
<dbReference type="InterPro" id="IPR035979">
    <property type="entry name" value="RBD_domain_sf"/>
</dbReference>
<feature type="region of interest" description="Disordered" evidence="4">
    <location>
        <begin position="312"/>
        <end position="336"/>
    </location>
</feature>
<dbReference type="SMART" id="SM00456">
    <property type="entry name" value="WW"/>
    <property type="match status" value="1"/>
</dbReference>
<evidence type="ECO:0000313" key="7">
    <source>
        <dbReference type="EMBL" id="OIS97418.1"/>
    </source>
</evidence>
<keyword evidence="2 3" id="KW-0694">RNA-binding</keyword>
<evidence type="ECO:0000256" key="1">
    <source>
        <dbReference type="ARBA" id="ARBA00022737"/>
    </source>
</evidence>
<dbReference type="GO" id="GO:0003723">
    <property type="term" value="F:RNA binding"/>
    <property type="evidence" value="ECO:0007669"/>
    <property type="project" value="UniProtKB-UniRule"/>
</dbReference>
<reference evidence="7" key="1">
    <citation type="submission" date="2016-11" db="EMBL/GenBank/DDBJ databases">
        <title>The genome of Nicotiana attenuata.</title>
        <authorList>
            <person name="Xu S."/>
            <person name="Brockmoeller T."/>
            <person name="Gaquerel E."/>
            <person name="Navarro A."/>
            <person name="Kuhl H."/>
            <person name="Gase K."/>
            <person name="Ling Z."/>
            <person name="Zhou W."/>
            <person name="Kreitzer C."/>
            <person name="Stanke M."/>
            <person name="Tang H."/>
            <person name="Lyons E."/>
            <person name="Pandey P."/>
            <person name="Pandey S.P."/>
            <person name="Timmermann B."/>
            <person name="Baldwin I.T."/>
        </authorList>
    </citation>
    <scope>NUCLEOTIDE SEQUENCE [LARGE SCALE GENOMIC DNA]</scope>
    <source>
        <strain evidence="7">UT</strain>
    </source>
</reference>
<comment type="caution">
    <text evidence="7">The sequence shown here is derived from an EMBL/GenBank/DDBJ whole genome shotgun (WGS) entry which is preliminary data.</text>
</comment>
<evidence type="ECO:0000313" key="8">
    <source>
        <dbReference type="Proteomes" id="UP000187609"/>
    </source>
</evidence>
<dbReference type="InterPro" id="IPR000504">
    <property type="entry name" value="RRM_dom"/>
</dbReference>
<feature type="region of interest" description="Disordered" evidence="4">
    <location>
        <begin position="427"/>
        <end position="446"/>
    </location>
</feature>
<sequence>MDQSNGERRGNQPEYHRNPHSAPPNWPSDETVSLNDDNHRRNFPGDGNHYNRRQHHHHHHHHHQNPNSEQNFGGSPLLSARKRPYDQSTSDSQVRFGSVKLYVVGVPRPAEEEDVRSVFAEHGNIVEVVRLKDKSTGLRKECCFVKYSTLDEADRAIGAFHGRYTFPGGEVPLIIRYADGERERLGSLGEHNHKLYVGGLRKQVSKREVEHVFSPYGVVEEVFFLLDEQKQRRGSAFVSFACKDMAVAAMNALHGTYVTTKVCHQPLIVRFADPKKPKLGESSWDKNQSTKEHGFLARAPSHMNEQFNGNIAANQSNHQSPNKTPNNRSNPQTVFSTYVGSDNVLPSAASSVNARSLNGEMVESIDCEWSEHICPDGFVYYYNCMTCESRWEKPEEFALYEKKLEKLDLQQQDQRNLRLPVRNNPEVSQMRQELETGSSTVPLACV</sequence>
<dbReference type="SMART" id="SM00360">
    <property type="entry name" value="RRM"/>
    <property type="match status" value="2"/>
</dbReference>
<evidence type="ECO:0000259" key="6">
    <source>
        <dbReference type="PROSITE" id="PS50102"/>
    </source>
</evidence>
<feature type="compositionally biased region" description="Basic and acidic residues" evidence="4">
    <location>
        <begin position="1"/>
        <end position="17"/>
    </location>
</feature>
<dbReference type="CDD" id="cd00201">
    <property type="entry name" value="WW"/>
    <property type="match status" value="1"/>
</dbReference>
<accession>A0A1J6IEP9</accession>
<protein>
    <submittedName>
        <fullName evidence="7">Flowering time control protein fca</fullName>
    </submittedName>
</protein>
<dbReference type="InterPro" id="IPR012677">
    <property type="entry name" value="Nucleotide-bd_a/b_plait_sf"/>
</dbReference>
<dbReference type="PROSITE" id="PS50102">
    <property type="entry name" value="RRM"/>
    <property type="match status" value="2"/>
</dbReference>
<dbReference type="PROSITE" id="PS01159">
    <property type="entry name" value="WW_DOMAIN_1"/>
    <property type="match status" value="1"/>
</dbReference>
<name>A0A1J6IEP9_NICAT</name>
<keyword evidence="1" id="KW-0677">Repeat</keyword>
<dbReference type="KEGG" id="nau:109232882"/>
<dbReference type="Gene3D" id="2.20.70.10">
    <property type="match status" value="1"/>
</dbReference>
<dbReference type="OMA" id="QETNHDH"/>
<dbReference type="Pfam" id="PF00397">
    <property type="entry name" value="WW"/>
    <property type="match status" value="1"/>
</dbReference>
<keyword evidence="8" id="KW-1185">Reference proteome</keyword>
<feature type="domain" description="WW" evidence="5">
    <location>
        <begin position="363"/>
        <end position="396"/>
    </location>
</feature>